<dbReference type="InterPro" id="IPR034122">
    <property type="entry name" value="Retropepsin-like_bacterial"/>
</dbReference>
<feature type="region of interest" description="Disordered" evidence="1">
    <location>
        <begin position="30"/>
        <end position="57"/>
    </location>
</feature>
<evidence type="ECO:0000313" key="3">
    <source>
        <dbReference type="EMBL" id="MDJ1183902.1"/>
    </source>
</evidence>
<name>A0ABT7BXI4_9CYAN</name>
<keyword evidence="2" id="KW-0732">Signal</keyword>
<dbReference type="EMBL" id="JAQOSQ010000010">
    <property type="protein sequence ID" value="MDJ1183902.1"/>
    <property type="molecule type" value="Genomic_DNA"/>
</dbReference>
<dbReference type="RefSeq" id="WP_283758554.1">
    <property type="nucleotide sequence ID" value="NZ_JAQOSQ010000010.1"/>
</dbReference>
<sequence length="288" mass="30922">MMRLVGWSSVVGSMAGLAIAATGCAVEQQPAPQELAEPSLESQLAAPQTSSQPAPEQNYQNVLQQALDKAYSAASLAQSARSGEDWELVANRWKRAIALLKQIPGDRSQYPLAQEKIVEYQQNLTYAQTQAKTAAASVPEVPAAILIKPVAKVPPKSPAPVRPRTDGVFRTKIKRREGGTPVIDVRFNESQTFEMIVDTGATGIVVTQAMAQSLNIPIVGSAIMDTASEKGITVPVGWIESVAVDGLVARDLPVIIAGAQLEIGLLGQDFFGDYDLTIRQDSIEFQQR</sequence>
<evidence type="ECO:0000256" key="2">
    <source>
        <dbReference type="SAM" id="SignalP"/>
    </source>
</evidence>
<feature type="signal peptide" evidence="2">
    <location>
        <begin position="1"/>
        <end position="20"/>
    </location>
</feature>
<dbReference type="InterPro" id="IPR021109">
    <property type="entry name" value="Peptidase_aspartic_dom_sf"/>
</dbReference>
<evidence type="ECO:0000256" key="1">
    <source>
        <dbReference type="SAM" id="MobiDB-lite"/>
    </source>
</evidence>
<dbReference type="Gene3D" id="2.40.70.10">
    <property type="entry name" value="Acid Proteases"/>
    <property type="match status" value="1"/>
</dbReference>
<dbReference type="Proteomes" id="UP001232992">
    <property type="component" value="Unassembled WGS sequence"/>
</dbReference>
<proteinExistence type="predicted"/>
<feature type="chain" id="PRO_5046233793" evidence="2">
    <location>
        <begin position="21"/>
        <end position="288"/>
    </location>
</feature>
<dbReference type="Pfam" id="PF13975">
    <property type="entry name" value="gag-asp_proteas"/>
    <property type="match status" value="1"/>
</dbReference>
<organism evidence="3 4">
    <name type="scientific">Roseofilum casamattae BLCC-M143</name>
    <dbReference type="NCBI Taxonomy" id="3022442"/>
    <lineage>
        <taxon>Bacteria</taxon>
        <taxon>Bacillati</taxon>
        <taxon>Cyanobacteriota</taxon>
        <taxon>Cyanophyceae</taxon>
        <taxon>Desertifilales</taxon>
        <taxon>Desertifilaceae</taxon>
        <taxon>Roseofilum</taxon>
        <taxon>Roseofilum casamattae</taxon>
    </lineage>
</organism>
<comment type="caution">
    <text evidence="3">The sequence shown here is derived from an EMBL/GenBank/DDBJ whole genome shotgun (WGS) entry which is preliminary data.</text>
</comment>
<dbReference type="SUPFAM" id="SSF50630">
    <property type="entry name" value="Acid proteases"/>
    <property type="match status" value="1"/>
</dbReference>
<dbReference type="CDD" id="cd05483">
    <property type="entry name" value="retropepsin_like_bacteria"/>
    <property type="match status" value="1"/>
</dbReference>
<protein>
    <submittedName>
        <fullName evidence="3">Retropepsin-like aspartic protease</fullName>
    </submittedName>
</protein>
<reference evidence="3 4" key="1">
    <citation type="submission" date="2023-01" db="EMBL/GenBank/DDBJ databases">
        <title>Novel diversity within Roseofilum (Cyanobacteria; Desertifilaceae) from marine benthic mats with descriptions of four novel species.</title>
        <authorList>
            <person name="Wang Y."/>
            <person name="Berthold D.E."/>
            <person name="Hu J."/>
            <person name="Lefler F.W."/>
            <person name="Laughinghouse H.D. IV."/>
        </authorList>
    </citation>
    <scope>NUCLEOTIDE SEQUENCE [LARGE SCALE GENOMIC DNA]</scope>
    <source>
        <strain evidence="3 4">BLCC-M143</strain>
    </source>
</reference>
<gene>
    <name evidence="3" type="ORF">PMH09_11965</name>
</gene>
<evidence type="ECO:0000313" key="4">
    <source>
        <dbReference type="Proteomes" id="UP001232992"/>
    </source>
</evidence>
<accession>A0ABT7BXI4</accession>
<feature type="compositionally biased region" description="Polar residues" evidence="1">
    <location>
        <begin position="40"/>
        <end position="57"/>
    </location>
</feature>
<keyword evidence="4" id="KW-1185">Reference proteome</keyword>
<dbReference type="PROSITE" id="PS51257">
    <property type="entry name" value="PROKAR_LIPOPROTEIN"/>
    <property type="match status" value="1"/>
</dbReference>